<evidence type="ECO:0000259" key="13">
    <source>
        <dbReference type="PROSITE" id="PS50222"/>
    </source>
</evidence>
<evidence type="ECO:0000256" key="2">
    <source>
        <dbReference type="ARBA" id="ARBA00009765"/>
    </source>
</evidence>
<evidence type="ECO:0000256" key="8">
    <source>
        <dbReference type="ARBA" id="ARBA00023065"/>
    </source>
</evidence>
<dbReference type="InterPro" id="IPR011992">
    <property type="entry name" value="EF-hand-dom_pair"/>
</dbReference>
<comment type="caution">
    <text evidence="14">The sequence shown here is derived from an EMBL/GenBank/DDBJ whole genome shotgun (WGS) entry which is preliminary data.</text>
</comment>
<comment type="catalytic activity">
    <reaction evidence="10">
        <text>Mg(2+)(in) = Mg(2+)(out)</text>
        <dbReference type="Rhea" id="RHEA:29827"/>
        <dbReference type="ChEBI" id="CHEBI:18420"/>
    </reaction>
</comment>
<feature type="transmembrane region" description="Helical" evidence="12">
    <location>
        <begin position="739"/>
        <end position="759"/>
    </location>
</feature>
<dbReference type="GO" id="GO:0000287">
    <property type="term" value="F:magnesium ion binding"/>
    <property type="evidence" value="ECO:0007669"/>
    <property type="project" value="TreeGrafter"/>
</dbReference>
<evidence type="ECO:0000256" key="7">
    <source>
        <dbReference type="ARBA" id="ARBA00022989"/>
    </source>
</evidence>
<feature type="domain" description="EF-hand" evidence="13">
    <location>
        <begin position="335"/>
        <end position="370"/>
    </location>
</feature>
<dbReference type="FunFam" id="1.20.58.340:FF:000021">
    <property type="entry name" value="Magnesium and cobalt transporter CorA"/>
    <property type="match status" value="1"/>
</dbReference>
<evidence type="ECO:0000256" key="5">
    <source>
        <dbReference type="ARBA" id="ARBA00022692"/>
    </source>
</evidence>
<keyword evidence="8" id="KW-0406">Ion transport</keyword>
<protein>
    <recommendedName>
        <fullName evidence="13">EF-hand domain-containing protein</fullName>
    </recommendedName>
</protein>
<evidence type="ECO:0000256" key="10">
    <source>
        <dbReference type="ARBA" id="ARBA00034269"/>
    </source>
</evidence>
<dbReference type="EMBL" id="MBAD02000178">
    <property type="protein sequence ID" value="RLN70838.1"/>
    <property type="molecule type" value="Genomic_DNA"/>
</dbReference>
<gene>
    <name evidence="15" type="ORF">BBJ29_003017</name>
    <name evidence="14" type="ORF">BBP00_00005137</name>
</gene>
<evidence type="ECO:0000256" key="4">
    <source>
        <dbReference type="ARBA" id="ARBA00022475"/>
    </source>
</evidence>
<dbReference type="SUPFAM" id="SSF140860">
    <property type="entry name" value="Pseudo ankyrin repeat-like"/>
    <property type="match status" value="1"/>
</dbReference>
<dbReference type="AlphaFoldDB" id="A0A3F2RPR5"/>
<dbReference type="PANTHER" id="PTHR46494:SF1">
    <property type="entry name" value="CORA FAMILY METAL ION TRANSPORTER (EUROFUNG)"/>
    <property type="match status" value="1"/>
</dbReference>
<dbReference type="Gene3D" id="1.10.238.10">
    <property type="entry name" value="EF-hand"/>
    <property type="match status" value="1"/>
</dbReference>
<dbReference type="InterPro" id="IPR002048">
    <property type="entry name" value="EF_hand_dom"/>
</dbReference>
<evidence type="ECO:0000313" key="16">
    <source>
        <dbReference type="Proteomes" id="UP000277300"/>
    </source>
</evidence>
<evidence type="ECO:0000313" key="14">
    <source>
        <dbReference type="EMBL" id="RLN61852.1"/>
    </source>
</evidence>
<dbReference type="InterPro" id="IPR002523">
    <property type="entry name" value="MgTranspt_CorA/ZnTranspt_ZntB"/>
</dbReference>
<evidence type="ECO:0000256" key="9">
    <source>
        <dbReference type="ARBA" id="ARBA00023136"/>
    </source>
</evidence>
<evidence type="ECO:0000256" key="6">
    <source>
        <dbReference type="ARBA" id="ARBA00022842"/>
    </source>
</evidence>
<dbReference type="Gene3D" id="1.25.40.20">
    <property type="entry name" value="Ankyrin repeat-containing domain"/>
    <property type="match status" value="1"/>
</dbReference>
<dbReference type="GO" id="GO:0015095">
    <property type="term" value="F:magnesium ion transmembrane transporter activity"/>
    <property type="evidence" value="ECO:0007669"/>
    <property type="project" value="TreeGrafter"/>
</dbReference>
<keyword evidence="9 12" id="KW-0472">Membrane</keyword>
<dbReference type="Pfam" id="PF01544">
    <property type="entry name" value="CorA"/>
    <property type="match status" value="1"/>
</dbReference>
<dbReference type="SUPFAM" id="SSF143865">
    <property type="entry name" value="CorA soluble domain-like"/>
    <property type="match status" value="1"/>
</dbReference>
<keyword evidence="4" id="KW-1003">Cell membrane</keyword>
<dbReference type="GO" id="GO:0015087">
    <property type="term" value="F:cobalt ion transmembrane transporter activity"/>
    <property type="evidence" value="ECO:0007669"/>
    <property type="project" value="TreeGrafter"/>
</dbReference>
<dbReference type="CDD" id="cd12822">
    <property type="entry name" value="TmCorA-like"/>
    <property type="match status" value="1"/>
</dbReference>
<dbReference type="InterPro" id="IPR045861">
    <property type="entry name" value="CorA_cytoplasmic_dom"/>
</dbReference>
<dbReference type="PROSITE" id="PS50222">
    <property type="entry name" value="EF_HAND_2"/>
    <property type="match status" value="1"/>
</dbReference>
<dbReference type="OrthoDB" id="165352at2759"/>
<dbReference type="SMART" id="SM00054">
    <property type="entry name" value="EFh"/>
    <property type="match status" value="2"/>
</dbReference>
<keyword evidence="6" id="KW-0460">Magnesium</keyword>
<dbReference type="Proteomes" id="UP000284657">
    <property type="component" value="Unassembled WGS sequence"/>
</dbReference>
<comment type="similarity">
    <text evidence="2">Belongs to the CorA metal ion transporter (MIT) (TC 1.A.35) family.</text>
</comment>
<keyword evidence="3" id="KW-0813">Transport</keyword>
<dbReference type="InterPro" id="IPR045863">
    <property type="entry name" value="CorA_TM1_TM2"/>
</dbReference>
<dbReference type="Proteomes" id="UP000277300">
    <property type="component" value="Unassembled WGS sequence"/>
</dbReference>
<organism evidence="14 16">
    <name type="scientific">Phytophthora kernoviae</name>
    <dbReference type="NCBI Taxonomy" id="325452"/>
    <lineage>
        <taxon>Eukaryota</taxon>
        <taxon>Sar</taxon>
        <taxon>Stramenopiles</taxon>
        <taxon>Oomycota</taxon>
        <taxon>Peronosporomycetes</taxon>
        <taxon>Peronosporales</taxon>
        <taxon>Peronosporaceae</taxon>
        <taxon>Phytophthora</taxon>
    </lineage>
</organism>
<dbReference type="CDD" id="cd00051">
    <property type="entry name" value="EFh"/>
    <property type="match status" value="1"/>
</dbReference>
<keyword evidence="7 12" id="KW-1133">Transmembrane helix</keyword>
<keyword evidence="5 12" id="KW-0812">Transmembrane</keyword>
<proteinExistence type="inferred from homology"/>
<reference evidence="16 17" key="1">
    <citation type="submission" date="2018-07" db="EMBL/GenBank/DDBJ databases">
        <title>Genome sequencing of oomycete isolates from Chile give support for New Zealand origin for Phytophthora kernoviae and make available the first Nothophytophthora sp. genome.</title>
        <authorList>
            <person name="Studholme D.J."/>
            <person name="Sanfuentes E."/>
            <person name="Panda P."/>
            <person name="Hill R."/>
            <person name="Sambles C."/>
            <person name="Grant M."/>
            <person name="Williams N.M."/>
            <person name="Mcdougal R.L."/>
        </authorList>
    </citation>
    <scope>NUCLEOTIDE SEQUENCE [LARGE SCALE GENOMIC DNA]</scope>
    <source>
        <strain evidence="14">Chile6</strain>
        <strain evidence="15">Chile7</strain>
    </source>
</reference>
<dbReference type="FunFam" id="1.10.238.10:FF:000671">
    <property type="entry name" value="Uncharacterized protein"/>
    <property type="match status" value="1"/>
</dbReference>
<dbReference type="SUPFAM" id="SSF47473">
    <property type="entry name" value="EF-hand"/>
    <property type="match status" value="1"/>
</dbReference>
<evidence type="ECO:0000256" key="1">
    <source>
        <dbReference type="ARBA" id="ARBA00004651"/>
    </source>
</evidence>
<evidence type="ECO:0000256" key="3">
    <source>
        <dbReference type="ARBA" id="ARBA00022448"/>
    </source>
</evidence>
<dbReference type="GO" id="GO:0005509">
    <property type="term" value="F:calcium ion binding"/>
    <property type="evidence" value="ECO:0007669"/>
    <property type="project" value="InterPro"/>
</dbReference>
<dbReference type="GO" id="GO:0005886">
    <property type="term" value="C:plasma membrane"/>
    <property type="evidence" value="ECO:0007669"/>
    <property type="project" value="UniProtKB-SubCell"/>
</dbReference>
<sequence length="763" mass="87622">MDEAAAREHLEVVKWLHENRLAWNTNGLDSAIHNDHLAVVDWLIDHGRDWGFSWDYYMRPGHRIQRIWDHLETKRKAYPRTSQSVKAAAAGCLDEVKQLHKGCSAHEIKEYKMYNHRFAVEKTAASGDPYIVNRLVPNYEEYLLVAAPESATRTGQVDVMDVIGKHDPMEDDDSHRPYPDPDELYQASDALDMTARAGQRDSETPYLTMDDSLTDDKISILAVDGSIPASSTRSSKPKRRKVTTTLPTLLHGKNILQIMAIGAIEPIARDSNSVDWSDSLGVVDEAEDLSLMDPHYDLTTAKLTKLFAMFHPDDNGMVSYEGFRCGLEAMGIACDDDNQFEAFIDKVDDDGSGGITYEEFIFSIQEIKLAQLFNPEFLSNMPPEYTHVRHGTKHVRLGSIEYSSDRIRSVYPIDQVQKFIYSTKPGWATVRWINMEGIDPLLMRRLSVRYRLHPLAIEDTLDTDVERPKYEQYDEHSSLILQTVHARDLLMVKNYQSMYRASLYVQDEDVSPFESMTKKELEERLEQLKIGCVMTAPEQLSVYIMEDVLISVQECAKTLWPMLRQRLDISYSKARQHGTAFLVYTIVDVCVDELSPITHTFGAKLIMLERLLSLDPRYFDVRRLASCFKQIKGLQVLCKPLSEVIVQLSASNDYKGETLRYFRDVQDHITTIEEDCERHLDRCRSLIDDFHNARAAQQNDVSYILALVAAIFLPAQFLTGLYGMNFTNMPELEYHNGYYIWWAVVLFIALATVGFFKFYKKWL</sequence>
<evidence type="ECO:0000256" key="11">
    <source>
        <dbReference type="ARBA" id="ARBA00045497"/>
    </source>
</evidence>
<dbReference type="Gene3D" id="3.30.460.20">
    <property type="entry name" value="CorA soluble domain-like"/>
    <property type="match status" value="1"/>
</dbReference>
<dbReference type="FunFam" id="1.20.58.340:FF:000004">
    <property type="entry name" value="Magnesium transport protein CorA"/>
    <property type="match status" value="1"/>
</dbReference>
<name>A0A3F2RPR5_9STRA</name>
<dbReference type="EMBL" id="MBDO02000141">
    <property type="protein sequence ID" value="RLN61852.1"/>
    <property type="molecule type" value="Genomic_DNA"/>
</dbReference>
<evidence type="ECO:0000256" key="12">
    <source>
        <dbReference type="SAM" id="Phobius"/>
    </source>
</evidence>
<accession>A0A3F2RPR5</accession>
<evidence type="ECO:0000313" key="17">
    <source>
        <dbReference type="Proteomes" id="UP000284657"/>
    </source>
</evidence>
<comment type="subcellular location">
    <subcellularLocation>
        <location evidence="1">Cell membrane</location>
        <topology evidence="1">Multi-pass membrane protein</topology>
    </subcellularLocation>
</comment>
<evidence type="ECO:0000313" key="15">
    <source>
        <dbReference type="EMBL" id="RLN70838.1"/>
    </source>
</evidence>
<dbReference type="Gene3D" id="1.20.58.340">
    <property type="entry name" value="Magnesium transport protein CorA, transmembrane region"/>
    <property type="match status" value="2"/>
</dbReference>
<comment type="function">
    <text evidence="11">Mediates influx of magnesium ions. Alternates between open and closed states. Activated by low cytoplasmic Mg(2+) levels. Inactive when cytoplasmic Mg(2+) levels are high.</text>
</comment>
<dbReference type="SUPFAM" id="SSF144083">
    <property type="entry name" value="Magnesium transport protein CorA, transmembrane region"/>
    <property type="match status" value="1"/>
</dbReference>
<dbReference type="GO" id="GO:0050897">
    <property type="term" value="F:cobalt ion binding"/>
    <property type="evidence" value="ECO:0007669"/>
    <property type="project" value="TreeGrafter"/>
</dbReference>
<dbReference type="PANTHER" id="PTHR46494">
    <property type="entry name" value="CORA FAMILY METAL ION TRANSPORTER (EUROFUNG)"/>
    <property type="match status" value="1"/>
</dbReference>
<dbReference type="InterPro" id="IPR002110">
    <property type="entry name" value="Ankyrin_rpt"/>
</dbReference>
<dbReference type="Pfam" id="PF13637">
    <property type="entry name" value="Ank_4"/>
    <property type="match status" value="1"/>
</dbReference>
<feature type="transmembrane region" description="Helical" evidence="12">
    <location>
        <begin position="701"/>
        <end position="719"/>
    </location>
</feature>
<dbReference type="InterPro" id="IPR036770">
    <property type="entry name" value="Ankyrin_rpt-contain_sf"/>
</dbReference>